<dbReference type="EMBL" id="CP104562">
    <property type="protein sequence ID" value="UXH78051.1"/>
    <property type="molecule type" value="Genomic_DNA"/>
</dbReference>
<dbReference type="PANTHER" id="PTHR34478:SF2">
    <property type="entry name" value="MEMBRANE PROTEIN"/>
    <property type="match status" value="1"/>
</dbReference>
<gene>
    <name evidence="6" type="ORF">N4261_24350</name>
</gene>
<dbReference type="PANTHER" id="PTHR34478">
    <property type="entry name" value="PROTEIN LEMA"/>
    <property type="match status" value="1"/>
</dbReference>
<dbReference type="Pfam" id="PF04011">
    <property type="entry name" value="LemA"/>
    <property type="match status" value="1"/>
</dbReference>
<evidence type="ECO:0000313" key="7">
    <source>
        <dbReference type="Proteomes" id="UP001064933"/>
    </source>
</evidence>
<evidence type="ECO:0000256" key="5">
    <source>
        <dbReference type="ARBA" id="ARBA00023136"/>
    </source>
</evidence>
<organism evidence="6 7">
    <name type="scientific">Roseateles amylovorans</name>
    <dbReference type="NCBI Taxonomy" id="2978473"/>
    <lineage>
        <taxon>Bacteria</taxon>
        <taxon>Pseudomonadati</taxon>
        <taxon>Pseudomonadota</taxon>
        <taxon>Betaproteobacteria</taxon>
        <taxon>Burkholderiales</taxon>
        <taxon>Sphaerotilaceae</taxon>
        <taxon>Roseateles</taxon>
    </lineage>
</organism>
<evidence type="ECO:0000256" key="1">
    <source>
        <dbReference type="ARBA" id="ARBA00004167"/>
    </source>
</evidence>
<evidence type="ECO:0000256" key="2">
    <source>
        <dbReference type="ARBA" id="ARBA00008854"/>
    </source>
</evidence>
<comment type="subcellular location">
    <subcellularLocation>
        <location evidence="1">Membrane</location>
        <topology evidence="1">Single-pass membrane protein</topology>
    </subcellularLocation>
</comment>
<reference evidence="6" key="1">
    <citation type="submission" date="2022-10" db="EMBL/GenBank/DDBJ databases">
        <title>Characterization and whole genome sequencing of a new Roseateles species, isolated from fresh water.</title>
        <authorList>
            <person name="Guliayeva D.Y."/>
            <person name="Akhremchuk A.E."/>
            <person name="Sikolenko M.A."/>
            <person name="Valentovich L.N."/>
            <person name="Sidarenka A.V."/>
        </authorList>
    </citation>
    <scope>NUCLEOTIDE SEQUENCE</scope>
    <source>
        <strain evidence="6">BIM B-1768</strain>
    </source>
</reference>
<evidence type="ECO:0000256" key="3">
    <source>
        <dbReference type="ARBA" id="ARBA00022692"/>
    </source>
</evidence>
<accession>A0ABY6B1I0</accession>
<sequence length="182" mass="20224">MSAGWELWLWVLGALLLFWGIGAYNRVMLLRNEIGKAFAQLDDALTRRTEQGEALLLLLRERLPSEQASLDALATAQAEAKTTAQAVRVRPYAADPIAQLAVTSAVHGAALTRMVSLVEHHSELVSDAAVSTVIDELKLIDRQRAFARQFFNQAVHNYNDAVRQFPTRVLVSFFGFSESRSL</sequence>
<comment type="similarity">
    <text evidence="2">Belongs to the LemA family.</text>
</comment>
<keyword evidence="3" id="KW-0812">Transmembrane</keyword>
<name>A0ABY6B1I0_9BURK</name>
<keyword evidence="7" id="KW-1185">Reference proteome</keyword>
<dbReference type="InterPro" id="IPR023353">
    <property type="entry name" value="LemA-like_dom_sf"/>
</dbReference>
<protein>
    <submittedName>
        <fullName evidence="6">LemA family protein</fullName>
    </submittedName>
</protein>
<dbReference type="Gene3D" id="1.20.1440.20">
    <property type="entry name" value="LemA-like domain"/>
    <property type="match status" value="1"/>
</dbReference>
<dbReference type="RefSeq" id="WP_261757819.1">
    <property type="nucleotide sequence ID" value="NZ_CP104562.2"/>
</dbReference>
<keyword evidence="5" id="KW-0472">Membrane</keyword>
<proteinExistence type="inferred from homology"/>
<keyword evidence="4" id="KW-1133">Transmembrane helix</keyword>
<dbReference type="InterPro" id="IPR007156">
    <property type="entry name" value="MamQ_LemA"/>
</dbReference>
<dbReference type="SUPFAM" id="SSF140478">
    <property type="entry name" value="LemA-like"/>
    <property type="match status" value="1"/>
</dbReference>
<dbReference type="Proteomes" id="UP001064933">
    <property type="component" value="Chromosome"/>
</dbReference>
<evidence type="ECO:0000313" key="6">
    <source>
        <dbReference type="EMBL" id="UXH78051.1"/>
    </source>
</evidence>
<evidence type="ECO:0000256" key="4">
    <source>
        <dbReference type="ARBA" id="ARBA00022989"/>
    </source>
</evidence>